<evidence type="ECO:0000313" key="2">
    <source>
        <dbReference type="Proteomes" id="UP000002173"/>
    </source>
</evidence>
<evidence type="ECO:0000313" key="1">
    <source>
        <dbReference type="EMBL" id="EDO05130.1"/>
    </source>
</evidence>
<name>A7AX57_BABBO</name>
<keyword evidence="2" id="KW-1185">Reference proteome</keyword>
<dbReference type="InParanoid" id="A7AX57"/>
<comment type="caution">
    <text evidence="1">The sequence shown here is derived from an EMBL/GenBank/DDBJ whole genome shotgun (WGS) entry which is preliminary data.</text>
</comment>
<dbReference type="KEGG" id="bbo:BBOV_I000360"/>
<dbReference type="OMA" id="CINRFAR"/>
<dbReference type="Proteomes" id="UP000002173">
    <property type="component" value="Chromosome 1"/>
</dbReference>
<dbReference type="AlphaFoldDB" id="A7AX57"/>
<organism evidence="1 2">
    <name type="scientific">Babesia bovis</name>
    <dbReference type="NCBI Taxonomy" id="5865"/>
    <lineage>
        <taxon>Eukaryota</taxon>
        <taxon>Sar</taxon>
        <taxon>Alveolata</taxon>
        <taxon>Apicomplexa</taxon>
        <taxon>Aconoidasida</taxon>
        <taxon>Piroplasmida</taxon>
        <taxon>Babesiidae</taxon>
        <taxon>Babesia</taxon>
    </lineage>
</organism>
<gene>
    <name evidence="1" type="ORF">BBOV_I000360</name>
</gene>
<reference evidence="1 2" key="1">
    <citation type="journal article" date="2007" name="PLoS Pathog.">
        <title>Genome sequence of Babesia bovis and comparative analysis of apicomplexan hemoprotozoa.</title>
        <authorList>
            <person name="Brayton K.A."/>
            <person name="Lau A.O.T."/>
            <person name="Herndon D.R."/>
            <person name="Hannick L."/>
            <person name="Kappmeyer L.S."/>
            <person name="Berens S.J."/>
            <person name="Bidwell S.L."/>
            <person name="Brown W.C."/>
            <person name="Crabtree J."/>
            <person name="Fadrosh D."/>
            <person name="Feldblum T."/>
            <person name="Forberger H.A."/>
            <person name="Haas B.J."/>
            <person name="Howell J.M."/>
            <person name="Khouri H."/>
            <person name="Koo H."/>
            <person name="Mann D.J."/>
            <person name="Norimine J."/>
            <person name="Paulsen I.T."/>
            <person name="Radune D."/>
            <person name="Ren Q."/>
            <person name="Smith R.K. Jr."/>
            <person name="Suarez C.E."/>
            <person name="White O."/>
            <person name="Wortman J.R."/>
            <person name="Knowles D.P. Jr."/>
            <person name="McElwain T.F."/>
            <person name="Nene V.M."/>
        </authorList>
    </citation>
    <scope>NUCLEOTIDE SEQUENCE [LARGE SCALE GENOMIC DNA]</scope>
    <source>
        <strain evidence="1">T2Bo</strain>
    </source>
</reference>
<dbReference type="eggNOG" id="ENOG502QX1N">
    <property type="taxonomic scope" value="Eukaryota"/>
</dbReference>
<proteinExistence type="predicted"/>
<sequence>MSPSPLSELVNSSYRVVTNLLTKGKRSVPTDSVSAFIQRLEKSLPNHFWDLQSNHVAVLLFAAARSSKRNIPAIRSLCARLHNICDDADRSKGGYPNSKGHFNIDLETLVVIAWSLSRISQENRNKQIKTMAHKLSQYLLDWVDGSSTKLESGTLVTTLPPDDYAKLCTAFVCLHDVIGRCKAANEDTSDPEPSTMQMEDTSLDRVSSDSHDIYTIFNNFVTSVLKSCRIDTQDNGTSYLELYIGPSIDVITVLMQHGNDVTLPLEYFNRLMESLDISTIRGAALLTQAFSILMSQVKPAPGYSIVAGGFNPETGIDTQKLILDEIGTRDLGTLTTDQLISFLSTCSRNSIQHLRALDALADAFLQRSHNLPPVPQTVEVLSHLAAISYHNGPLLELFVRHVQNNLDTATPEQLNTVIQCCVS</sequence>
<protein>
    <submittedName>
        <fullName evidence="1">Uncharacterized protein</fullName>
    </submittedName>
</protein>
<dbReference type="VEuPathDB" id="PiroplasmaDB:BBOV_I000360"/>
<dbReference type="GeneID" id="5476901"/>
<accession>A7AX57</accession>
<dbReference type="EMBL" id="AAXT01000006">
    <property type="protein sequence ID" value="EDO05130.1"/>
    <property type="molecule type" value="Genomic_DNA"/>
</dbReference>